<keyword evidence="3" id="KW-1185">Reference proteome</keyword>
<evidence type="ECO:0000256" key="1">
    <source>
        <dbReference type="SAM" id="MobiDB-lite"/>
    </source>
</evidence>
<dbReference type="Gene3D" id="3.30.420.10">
    <property type="entry name" value="Ribonuclease H-like superfamily/Ribonuclease H"/>
    <property type="match status" value="1"/>
</dbReference>
<dbReference type="GO" id="GO:0003676">
    <property type="term" value="F:nucleic acid binding"/>
    <property type="evidence" value="ECO:0007669"/>
    <property type="project" value="InterPro"/>
</dbReference>
<evidence type="ECO:0000313" key="2">
    <source>
        <dbReference type="EMBL" id="KAJ7017754.1"/>
    </source>
</evidence>
<dbReference type="EMBL" id="JARJCM010000380">
    <property type="protein sequence ID" value="KAJ7017754.1"/>
    <property type="molecule type" value="Genomic_DNA"/>
</dbReference>
<dbReference type="AlphaFoldDB" id="A0AAD6WR14"/>
<comment type="caution">
    <text evidence="2">The sequence shown here is derived from an EMBL/GenBank/DDBJ whole genome shotgun (WGS) entry which is preliminary data.</text>
</comment>
<name>A0AAD6WR14_9AGAR</name>
<proteinExistence type="predicted"/>
<feature type="non-terminal residue" evidence="2">
    <location>
        <position position="922"/>
    </location>
</feature>
<gene>
    <name evidence="2" type="ORF">C8F04DRAFT_1154418</name>
</gene>
<evidence type="ECO:0000313" key="3">
    <source>
        <dbReference type="Proteomes" id="UP001218188"/>
    </source>
</evidence>
<protein>
    <submittedName>
        <fullName evidence="2">Uncharacterized protein</fullName>
    </submittedName>
</protein>
<organism evidence="2 3">
    <name type="scientific">Mycena alexandri</name>
    <dbReference type="NCBI Taxonomy" id="1745969"/>
    <lineage>
        <taxon>Eukaryota</taxon>
        <taxon>Fungi</taxon>
        <taxon>Dikarya</taxon>
        <taxon>Basidiomycota</taxon>
        <taxon>Agaricomycotina</taxon>
        <taxon>Agaricomycetes</taxon>
        <taxon>Agaricomycetidae</taxon>
        <taxon>Agaricales</taxon>
        <taxon>Marasmiineae</taxon>
        <taxon>Mycenaceae</taxon>
        <taxon>Mycena</taxon>
    </lineage>
</organism>
<reference evidence="2" key="1">
    <citation type="submission" date="2023-03" db="EMBL/GenBank/DDBJ databases">
        <title>Massive genome expansion in bonnet fungi (Mycena s.s.) driven by repeated elements and novel gene families across ecological guilds.</title>
        <authorList>
            <consortium name="Lawrence Berkeley National Laboratory"/>
            <person name="Harder C.B."/>
            <person name="Miyauchi S."/>
            <person name="Viragh M."/>
            <person name="Kuo A."/>
            <person name="Thoen E."/>
            <person name="Andreopoulos B."/>
            <person name="Lu D."/>
            <person name="Skrede I."/>
            <person name="Drula E."/>
            <person name="Henrissat B."/>
            <person name="Morin E."/>
            <person name="Kohler A."/>
            <person name="Barry K."/>
            <person name="LaButti K."/>
            <person name="Morin E."/>
            <person name="Salamov A."/>
            <person name="Lipzen A."/>
            <person name="Mereny Z."/>
            <person name="Hegedus B."/>
            <person name="Baldrian P."/>
            <person name="Stursova M."/>
            <person name="Weitz H."/>
            <person name="Taylor A."/>
            <person name="Grigoriev I.V."/>
            <person name="Nagy L.G."/>
            <person name="Martin F."/>
            <person name="Kauserud H."/>
        </authorList>
    </citation>
    <scope>NUCLEOTIDE SEQUENCE</scope>
    <source>
        <strain evidence="2">CBHHK200</strain>
    </source>
</reference>
<feature type="compositionally biased region" description="Acidic residues" evidence="1">
    <location>
        <begin position="274"/>
        <end position="290"/>
    </location>
</feature>
<feature type="region of interest" description="Disordered" evidence="1">
    <location>
        <begin position="267"/>
        <end position="295"/>
    </location>
</feature>
<dbReference type="InterPro" id="IPR036397">
    <property type="entry name" value="RNaseH_sf"/>
</dbReference>
<sequence>VTALTARSHVLPSLVAILTNPTIIKIGHSIRQTLETISKALSHPEIGAVLKTHNPPILDLGKYAKLKGVLEDPLVQLTALAGVVLKKSFTVPQFLPYPWSGETSLQQNDFLFSEIDCVWQIYSSLLPRDSVGLPLQAIQAVTHGQLITLVQGCKPIAEGSIVASHNGYLNAVMNDQALTKKINISPTRSLIRISKVLVPGALHALHGQTMEWIFNHGAHAVVTTSQLHTRSESPPIGGGSLRMFAFPTPSTPSDNDTNFSITYVATAQTGSSGDAEDNPDGSDDESDSGTDIEPNADAMQGIAMDLSSDGDHNNIPEDVLMANLNSTFKLLQQSETLPSRVLDDAFHYMDRLLRLLSKKHSAFKAFAHDFSEAIFICDRSDNLAVRAVLEKNNISWEYAKRAKADALNRRIRRYIPERTVLLNRLEQLFSAYADIECTVKTTRGAFFSAEAREMVLHLLDTVHKGYLSDPHGISLNYLMGRDRDGLNLYRTVRGTNSVEGGFHMAVRRIFGSLRASPELAEGHFDIWIRDYIGGTFTVPVELAVATGIKTSFPLPRVLSTRIATSETIGILPISTALASDLNITTLPTPRITGIPHHRDTPVHTMTRLSTKPTSTYQYLQLHQRVLTAVIPVHTHQEYITFKSNINRHDFRKGGKTYPPHERWKNVDFEKFAQWWNSQVNFQSRTITDSNLRLYYKLPQHLEAHHKKTISWSSERSTLAAGANFAARQAFLEILNSEDNLVDVLPAIPFAAIPDGELDVSVLGLSIPMSFDLMAGRPDEGEQLDSHFPEFEPRPVIPVIATAFSSDEIPPPFDPDEEFDVALHVQPTPTLHQIQRQVLLPGASVPEPTASKSAKRCAVCVKAFCLERHKCPGRSKKKFCLCKHPRMASGDRARISEDVILGYWAQRLPSSGPFPRCKCSQHF</sequence>
<dbReference type="Proteomes" id="UP001218188">
    <property type="component" value="Unassembled WGS sequence"/>
</dbReference>
<accession>A0AAD6WR14</accession>